<evidence type="ECO:0000256" key="2">
    <source>
        <dbReference type="SAM" id="Phobius"/>
    </source>
</evidence>
<organism evidence="3 4">
    <name type="scientific">Bombilactobacillus apium</name>
    <dbReference type="NCBI Taxonomy" id="2675299"/>
    <lineage>
        <taxon>Bacteria</taxon>
        <taxon>Bacillati</taxon>
        <taxon>Bacillota</taxon>
        <taxon>Bacilli</taxon>
        <taxon>Lactobacillales</taxon>
        <taxon>Lactobacillaceae</taxon>
        <taxon>Bombilactobacillus</taxon>
    </lineage>
</organism>
<dbReference type="PIRSF" id="PIRSF033111">
    <property type="entry name" value="UCP033111"/>
    <property type="match status" value="1"/>
</dbReference>
<proteinExistence type="predicted"/>
<evidence type="ECO:0000256" key="1">
    <source>
        <dbReference type="SAM" id="MobiDB-lite"/>
    </source>
</evidence>
<feature type="compositionally biased region" description="Basic and acidic residues" evidence="1">
    <location>
        <begin position="14"/>
        <end position="24"/>
    </location>
</feature>
<feature type="region of interest" description="Disordered" evidence="1">
    <location>
        <begin position="1"/>
        <end position="24"/>
    </location>
</feature>
<keyword evidence="2" id="KW-0472">Membrane</keyword>
<feature type="transmembrane region" description="Helical" evidence="2">
    <location>
        <begin position="220"/>
        <end position="237"/>
    </location>
</feature>
<dbReference type="Proteomes" id="UP000563523">
    <property type="component" value="Unassembled WGS sequence"/>
</dbReference>
<accession>A0A850R749</accession>
<dbReference type="Pfam" id="PF06570">
    <property type="entry name" value="DUF1129"/>
    <property type="match status" value="1"/>
</dbReference>
<feature type="transmembrane region" description="Helical" evidence="2">
    <location>
        <begin position="186"/>
        <end position="214"/>
    </location>
</feature>
<feature type="transmembrane region" description="Helical" evidence="2">
    <location>
        <begin position="118"/>
        <end position="142"/>
    </location>
</feature>
<gene>
    <name evidence="3" type="ORF">HU830_05765</name>
</gene>
<dbReference type="EMBL" id="JABZEC010000004">
    <property type="protein sequence ID" value="NVY96667.1"/>
    <property type="molecule type" value="Genomic_DNA"/>
</dbReference>
<sequence>MDPRAKNETAQNKQQERVAKKAEQEEVQAAIAAEEPAQLRARLSNKNEDYVFKLQKSLQENGKTAAQAQTLVEQLLTEIVQNQIKGIPARQLYGPVNQKVADLLEQKQRQAKNRRPEFWQMCVDNGLLFAALFGAMYGIIGFTTKNPSRNNQSGIFTIILLALLWGILITWFTTKMQVARKDREPIWKIALVLIVGLLLMYAILGITMIIPAAFNPILPPIWYLVLAVIFYGGRWLFRRYYHIRYNSFTGQ</sequence>
<comment type="caution">
    <text evidence="3">The sequence shown here is derived from an EMBL/GenBank/DDBJ whole genome shotgun (WGS) entry which is preliminary data.</text>
</comment>
<name>A0A850R749_9LACO</name>
<protein>
    <submittedName>
        <fullName evidence="3">DUF1129 domain-containing protein</fullName>
    </submittedName>
</protein>
<dbReference type="RefSeq" id="WP_176942825.1">
    <property type="nucleotide sequence ID" value="NZ_JABZEC010000004.1"/>
</dbReference>
<evidence type="ECO:0000313" key="4">
    <source>
        <dbReference type="Proteomes" id="UP000563523"/>
    </source>
</evidence>
<keyword evidence="4" id="KW-1185">Reference proteome</keyword>
<dbReference type="InterPro" id="IPR009214">
    <property type="entry name" value="DUF1129"/>
</dbReference>
<dbReference type="InterPro" id="IPR036259">
    <property type="entry name" value="MFS_trans_sf"/>
</dbReference>
<dbReference type="SUPFAM" id="SSF103473">
    <property type="entry name" value="MFS general substrate transporter"/>
    <property type="match status" value="1"/>
</dbReference>
<feature type="transmembrane region" description="Helical" evidence="2">
    <location>
        <begin position="154"/>
        <end position="174"/>
    </location>
</feature>
<keyword evidence="2" id="KW-0812">Transmembrane</keyword>
<keyword evidence="2" id="KW-1133">Transmembrane helix</keyword>
<dbReference type="AlphaFoldDB" id="A0A850R749"/>
<reference evidence="3 4" key="1">
    <citation type="submission" date="2020-06" db="EMBL/GenBank/DDBJ databases">
        <authorList>
            <person name="Kang J."/>
        </authorList>
    </citation>
    <scope>NUCLEOTIDE SEQUENCE [LARGE SCALE GENOMIC DNA]</scope>
    <source>
        <strain evidence="3 4">DCY120</strain>
    </source>
</reference>
<evidence type="ECO:0000313" key="3">
    <source>
        <dbReference type="EMBL" id="NVY96667.1"/>
    </source>
</evidence>